<accession>K7QW99</accession>
<evidence type="ECO:0000313" key="4">
    <source>
        <dbReference type="Proteomes" id="UP000000211"/>
    </source>
</evidence>
<dbReference type="PATRIC" id="fig|751945.3.peg.1884"/>
<dbReference type="Pfam" id="PF08378">
    <property type="entry name" value="NERD"/>
    <property type="match status" value="1"/>
</dbReference>
<dbReference type="HOGENOM" id="CLU_1277120_0_0_0"/>
<evidence type="ECO:0000313" key="3">
    <source>
        <dbReference type="EMBL" id="AFV76936.1"/>
    </source>
</evidence>
<dbReference type="PROSITE" id="PS50965">
    <property type="entry name" value="NERD"/>
    <property type="match status" value="1"/>
</dbReference>
<evidence type="ECO:0000256" key="1">
    <source>
        <dbReference type="SAM" id="Phobius"/>
    </source>
</evidence>
<organism evidence="3 4">
    <name type="scientific">Thermus oshimai JL-2</name>
    <dbReference type="NCBI Taxonomy" id="751945"/>
    <lineage>
        <taxon>Bacteria</taxon>
        <taxon>Thermotogati</taxon>
        <taxon>Deinococcota</taxon>
        <taxon>Deinococci</taxon>
        <taxon>Thermales</taxon>
        <taxon>Thermaceae</taxon>
        <taxon>Thermus</taxon>
    </lineage>
</organism>
<dbReference type="Proteomes" id="UP000000211">
    <property type="component" value="Chromosome"/>
</dbReference>
<feature type="transmembrane region" description="Helical" evidence="1">
    <location>
        <begin position="16"/>
        <end position="34"/>
    </location>
</feature>
<dbReference type="KEGG" id="tos:Theos_1927"/>
<dbReference type="STRING" id="751945.Theos_1927"/>
<keyword evidence="1" id="KW-0812">Transmembrane</keyword>
<dbReference type="OrthoDB" id="9813328at2"/>
<name>K7QW99_THEOS</name>
<dbReference type="EMBL" id="CP003249">
    <property type="protein sequence ID" value="AFV76936.1"/>
    <property type="molecule type" value="Genomic_DNA"/>
</dbReference>
<dbReference type="AlphaFoldDB" id="K7QW99"/>
<proteinExistence type="predicted"/>
<dbReference type="eggNOG" id="ENOG5033GE6">
    <property type="taxonomic scope" value="Bacteria"/>
</dbReference>
<reference evidence="3 4" key="1">
    <citation type="journal article" date="2013" name="Genome Announc.">
        <title>Whole Genome Sequencing of Thermus oshimai JL-2 and Thermus thermophilus JL-18, Incomplete Denitrifiers from the United States Great Basin.</title>
        <authorList>
            <person name="Murugapiran S.K."/>
            <person name="Huntemann M."/>
            <person name="Wei C.L."/>
            <person name="Han J."/>
            <person name="Detter J.C."/>
            <person name="Han C.S."/>
            <person name="Erkkila T.H."/>
            <person name="Teshima H."/>
            <person name="Chen A."/>
            <person name="Kyrpides N."/>
            <person name="Mavrommatis K."/>
            <person name="Markowitz V."/>
            <person name="Szeto E."/>
            <person name="Ivanova N."/>
            <person name="Pagani I."/>
            <person name="Lam J."/>
            <person name="McDonald A.I."/>
            <person name="Dodsworth J.A."/>
            <person name="Pati A."/>
            <person name="Goodwin L."/>
            <person name="Peters L."/>
            <person name="Pitluck S."/>
            <person name="Woyke T."/>
            <person name="Hedlund B.P."/>
        </authorList>
    </citation>
    <scope>NUCLEOTIDE SEQUENCE</scope>
    <source>
        <strain evidence="3 4">JL-2</strain>
    </source>
</reference>
<keyword evidence="4" id="KW-1185">Reference proteome</keyword>
<dbReference type="RefSeq" id="WP_016330115.1">
    <property type="nucleotide sequence ID" value="NC_019386.1"/>
</dbReference>
<keyword evidence="1" id="KW-0472">Membrane</keyword>
<dbReference type="InterPro" id="IPR011528">
    <property type="entry name" value="NERD"/>
</dbReference>
<keyword evidence="1" id="KW-1133">Transmembrane helix</keyword>
<protein>
    <submittedName>
        <fullName evidence="3">Nuclease-like protein</fullName>
    </submittedName>
</protein>
<feature type="domain" description="NERD" evidence="2">
    <location>
        <begin position="71"/>
        <end position="176"/>
    </location>
</feature>
<evidence type="ECO:0000259" key="2">
    <source>
        <dbReference type="PROSITE" id="PS50965"/>
    </source>
</evidence>
<gene>
    <name evidence="3" type="ORF">Theos_1927</name>
</gene>
<sequence>MARSVGKAGGTLSKKLLRIAGVLLGFGLVVWLLFKLLVPWLSALALPVALLLVVRLLQEKEVERTLVAHVKGYVGEAQVGRVLAELPSTWQVFHDVDLGGENADHVVVGPPGVFNVEVKNHRGPVLARPDGLWIRGKRRDEIVRQAWRQAHKLGELLGLEVQPLLVFLGEEVAGGQVGRLPVLRTEDLVTYLKTLPPRLTFAEARRAAEVLRERVR</sequence>